<dbReference type="PROSITE" id="PS00941">
    <property type="entry name" value="CARBOXYLESTERASE_B_2"/>
    <property type="match status" value="1"/>
</dbReference>
<organism evidence="5 6">
    <name type="scientific">Ridgeia piscesae</name>
    <name type="common">Tubeworm</name>
    <dbReference type="NCBI Taxonomy" id="27915"/>
    <lineage>
        <taxon>Eukaryota</taxon>
        <taxon>Metazoa</taxon>
        <taxon>Spiralia</taxon>
        <taxon>Lophotrochozoa</taxon>
        <taxon>Annelida</taxon>
        <taxon>Polychaeta</taxon>
        <taxon>Sedentaria</taxon>
        <taxon>Canalipalpata</taxon>
        <taxon>Sabellida</taxon>
        <taxon>Siboglinidae</taxon>
        <taxon>Ridgeia</taxon>
    </lineage>
</organism>
<evidence type="ECO:0000256" key="2">
    <source>
        <dbReference type="ARBA" id="ARBA00022487"/>
    </source>
</evidence>
<proteinExistence type="inferred from homology"/>
<reference evidence="5" key="1">
    <citation type="journal article" date="2023" name="Mol. Biol. Evol.">
        <title>Third-Generation Sequencing Reveals the Adaptive Role of the Epigenome in Three Deep-Sea Polychaetes.</title>
        <authorList>
            <person name="Perez M."/>
            <person name="Aroh O."/>
            <person name="Sun Y."/>
            <person name="Lan Y."/>
            <person name="Juniper S.K."/>
            <person name="Young C.R."/>
            <person name="Angers B."/>
            <person name="Qian P.Y."/>
        </authorList>
    </citation>
    <scope>NUCLEOTIDE SEQUENCE</scope>
    <source>
        <strain evidence="5">R07B-5</strain>
    </source>
</reference>
<feature type="domain" description="Carboxylesterase type B" evidence="4">
    <location>
        <begin position="3"/>
        <end position="105"/>
    </location>
</feature>
<dbReference type="GO" id="GO:0003990">
    <property type="term" value="F:acetylcholinesterase activity"/>
    <property type="evidence" value="ECO:0007669"/>
    <property type="project" value="TreeGrafter"/>
</dbReference>
<dbReference type="Proteomes" id="UP001209878">
    <property type="component" value="Unassembled WGS sequence"/>
</dbReference>
<accession>A0AAD9NTG0</accession>
<gene>
    <name evidence="5" type="ORF">NP493_383g03039</name>
</gene>
<dbReference type="InterPro" id="IPR029058">
    <property type="entry name" value="AB_hydrolase_fold"/>
</dbReference>
<evidence type="ECO:0000259" key="4">
    <source>
        <dbReference type="Pfam" id="PF00135"/>
    </source>
</evidence>
<evidence type="ECO:0000256" key="3">
    <source>
        <dbReference type="ARBA" id="ARBA00022801"/>
    </source>
</evidence>
<dbReference type="GO" id="GO:0005615">
    <property type="term" value="C:extracellular space"/>
    <property type="evidence" value="ECO:0007669"/>
    <property type="project" value="TreeGrafter"/>
</dbReference>
<dbReference type="GO" id="GO:0019695">
    <property type="term" value="P:choline metabolic process"/>
    <property type="evidence" value="ECO:0007669"/>
    <property type="project" value="TreeGrafter"/>
</dbReference>
<comment type="caution">
    <text evidence="5">The sequence shown here is derived from an EMBL/GenBank/DDBJ whole genome shotgun (WGS) entry which is preliminary data.</text>
</comment>
<protein>
    <recommendedName>
        <fullName evidence="4">Carboxylesterase type B domain-containing protein</fullName>
    </recommendedName>
</protein>
<dbReference type="Gene3D" id="3.40.50.1820">
    <property type="entry name" value="alpha/beta hydrolase"/>
    <property type="match status" value="1"/>
</dbReference>
<dbReference type="PANTHER" id="PTHR43918:SF4">
    <property type="entry name" value="CARBOXYLIC ESTER HYDROLASE"/>
    <property type="match status" value="1"/>
</dbReference>
<dbReference type="InterPro" id="IPR019819">
    <property type="entry name" value="Carboxylesterase_B_CS"/>
</dbReference>
<dbReference type="InterPro" id="IPR050654">
    <property type="entry name" value="AChE-related_enzymes"/>
</dbReference>
<dbReference type="AlphaFoldDB" id="A0AAD9NTG0"/>
<evidence type="ECO:0000313" key="5">
    <source>
        <dbReference type="EMBL" id="KAK2181750.1"/>
    </source>
</evidence>
<keyword evidence="3" id="KW-0378">Hydrolase</keyword>
<dbReference type="PANTHER" id="PTHR43918">
    <property type="entry name" value="ACETYLCHOLINESTERASE"/>
    <property type="match status" value="1"/>
</dbReference>
<evidence type="ECO:0000256" key="1">
    <source>
        <dbReference type="ARBA" id="ARBA00005964"/>
    </source>
</evidence>
<dbReference type="Pfam" id="PF00135">
    <property type="entry name" value="COesterase"/>
    <property type="match status" value="1"/>
</dbReference>
<dbReference type="GO" id="GO:0006581">
    <property type="term" value="P:acetylcholine catabolic process"/>
    <property type="evidence" value="ECO:0007669"/>
    <property type="project" value="TreeGrafter"/>
</dbReference>
<evidence type="ECO:0000313" key="6">
    <source>
        <dbReference type="Proteomes" id="UP001209878"/>
    </source>
</evidence>
<dbReference type="InterPro" id="IPR002018">
    <property type="entry name" value="CarbesteraseB"/>
</dbReference>
<sequence length="106" mass="12139">MPGVIRGRVVKAPQGSKVNEYLGIPFARPPVGDLRYRDPVRLDKLPTDPYEATDQKYSCMQLLDTRFGSFEGSAMWNAPIERREDCLYLNVWTPRSRGKKAVMVYT</sequence>
<name>A0AAD9NTG0_RIDPI</name>
<dbReference type="EMBL" id="JAODUO010000383">
    <property type="protein sequence ID" value="KAK2181750.1"/>
    <property type="molecule type" value="Genomic_DNA"/>
</dbReference>
<dbReference type="SUPFAM" id="SSF53474">
    <property type="entry name" value="alpha/beta-Hydrolases"/>
    <property type="match status" value="1"/>
</dbReference>
<dbReference type="GO" id="GO:0005886">
    <property type="term" value="C:plasma membrane"/>
    <property type="evidence" value="ECO:0007669"/>
    <property type="project" value="TreeGrafter"/>
</dbReference>
<keyword evidence="6" id="KW-1185">Reference proteome</keyword>
<keyword evidence="2" id="KW-0719">Serine esterase</keyword>
<comment type="similarity">
    <text evidence="1">Belongs to the type-B carboxylesterase/lipase family.</text>
</comment>